<organism evidence="2 3">
    <name type="scientific">Rhypophila decipiens</name>
    <dbReference type="NCBI Taxonomy" id="261697"/>
    <lineage>
        <taxon>Eukaryota</taxon>
        <taxon>Fungi</taxon>
        <taxon>Dikarya</taxon>
        <taxon>Ascomycota</taxon>
        <taxon>Pezizomycotina</taxon>
        <taxon>Sordariomycetes</taxon>
        <taxon>Sordariomycetidae</taxon>
        <taxon>Sordariales</taxon>
        <taxon>Naviculisporaceae</taxon>
        <taxon>Rhypophila</taxon>
    </lineage>
</organism>
<sequence>MKTVSTILLIVGTMIAATIAAPAPVPNAEPQSPGGCGRFYCIRRGDTAAPAAAVN</sequence>
<dbReference type="AlphaFoldDB" id="A0AAN6Y6G0"/>
<gene>
    <name evidence="2" type="ORF">QBC37DRAFT_374714</name>
</gene>
<dbReference type="EMBL" id="MU858121">
    <property type="protein sequence ID" value="KAK4212775.1"/>
    <property type="molecule type" value="Genomic_DNA"/>
</dbReference>
<accession>A0AAN6Y6G0</accession>
<evidence type="ECO:0000313" key="2">
    <source>
        <dbReference type="EMBL" id="KAK4212775.1"/>
    </source>
</evidence>
<evidence type="ECO:0000256" key="1">
    <source>
        <dbReference type="SAM" id="SignalP"/>
    </source>
</evidence>
<keyword evidence="1" id="KW-0732">Signal</keyword>
<name>A0AAN6Y6G0_9PEZI</name>
<proteinExistence type="predicted"/>
<feature type="signal peptide" evidence="1">
    <location>
        <begin position="1"/>
        <end position="20"/>
    </location>
</feature>
<dbReference type="Proteomes" id="UP001301769">
    <property type="component" value="Unassembled WGS sequence"/>
</dbReference>
<comment type="caution">
    <text evidence="2">The sequence shown here is derived from an EMBL/GenBank/DDBJ whole genome shotgun (WGS) entry which is preliminary data.</text>
</comment>
<feature type="chain" id="PRO_5042887505" evidence="1">
    <location>
        <begin position="21"/>
        <end position="55"/>
    </location>
</feature>
<reference evidence="2" key="1">
    <citation type="journal article" date="2023" name="Mol. Phylogenet. Evol.">
        <title>Genome-scale phylogeny and comparative genomics of the fungal order Sordariales.</title>
        <authorList>
            <person name="Hensen N."/>
            <person name="Bonometti L."/>
            <person name="Westerberg I."/>
            <person name="Brannstrom I.O."/>
            <person name="Guillou S."/>
            <person name="Cros-Aarteil S."/>
            <person name="Calhoun S."/>
            <person name="Haridas S."/>
            <person name="Kuo A."/>
            <person name="Mondo S."/>
            <person name="Pangilinan J."/>
            <person name="Riley R."/>
            <person name="LaButti K."/>
            <person name="Andreopoulos B."/>
            <person name="Lipzen A."/>
            <person name="Chen C."/>
            <person name="Yan M."/>
            <person name="Daum C."/>
            <person name="Ng V."/>
            <person name="Clum A."/>
            <person name="Steindorff A."/>
            <person name="Ohm R.A."/>
            <person name="Martin F."/>
            <person name="Silar P."/>
            <person name="Natvig D.O."/>
            <person name="Lalanne C."/>
            <person name="Gautier V."/>
            <person name="Ament-Velasquez S.L."/>
            <person name="Kruys A."/>
            <person name="Hutchinson M.I."/>
            <person name="Powell A.J."/>
            <person name="Barry K."/>
            <person name="Miller A.N."/>
            <person name="Grigoriev I.V."/>
            <person name="Debuchy R."/>
            <person name="Gladieux P."/>
            <person name="Hiltunen Thoren M."/>
            <person name="Johannesson H."/>
        </authorList>
    </citation>
    <scope>NUCLEOTIDE SEQUENCE</scope>
    <source>
        <strain evidence="2">PSN293</strain>
    </source>
</reference>
<evidence type="ECO:0000313" key="3">
    <source>
        <dbReference type="Proteomes" id="UP001301769"/>
    </source>
</evidence>
<keyword evidence="3" id="KW-1185">Reference proteome</keyword>
<protein>
    <submittedName>
        <fullName evidence="2">Uncharacterized protein</fullName>
    </submittedName>
</protein>
<reference evidence="2" key="2">
    <citation type="submission" date="2023-05" db="EMBL/GenBank/DDBJ databases">
        <authorList>
            <consortium name="Lawrence Berkeley National Laboratory"/>
            <person name="Steindorff A."/>
            <person name="Hensen N."/>
            <person name="Bonometti L."/>
            <person name="Westerberg I."/>
            <person name="Brannstrom I.O."/>
            <person name="Guillou S."/>
            <person name="Cros-Aarteil S."/>
            <person name="Calhoun S."/>
            <person name="Haridas S."/>
            <person name="Kuo A."/>
            <person name="Mondo S."/>
            <person name="Pangilinan J."/>
            <person name="Riley R."/>
            <person name="Labutti K."/>
            <person name="Andreopoulos B."/>
            <person name="Lipzen A."/>
            <person name="Chen C."/>
            <person name="Yanf M."/>
            <person name="Daum C."/>
            <person name="Ng V."/>
            <person name="Clum A."/>
            <person name="Ohm R."/>
            <person name="Martin F."/>
            <person name="Silar P."/>
            <person name="Natvig D."/>
            <person name="Lalanne C."/>
            <person name="Gautier V."/>
            <person name="Ament-Velasquez S.L."/>
            <person name="Kruys A."/>
            <person name="Hutchinson M.I."/>
            <person name="Powell A.J."/>
            <person name="Barry K."/>
            <person name="Miller A.N."/>
            <person name="Grigoriev I.V."/>
            <person name="Debuchy R."/>
            <person name="Gladieux P."/>
            <person name="Thoren M.H."/>
            <person name="Johannesson H."/>
        </authorList>
    </citation>
    <scope>NUCLEOTIDE SEQUENCE</scope>
    <source>
        <strain evidence="2">PSN293</strain>
    </source>
</reference>